<dbReference type="Gene3D" id="3.60.70.12">
    <property type="entry name" value="L-amino peptidase D-ALA esterase/amidase"/>
    <property type="match status" value="1"/>
</dbReference>
<dbReference type="InterPro" id="IPR016117">
    <property type="entry name" value="ArgJ-like_dom_sf"/>
</dbReference>
<comment type="catalytic activity">
    <reaction evidence="8">
        <text>L-glutamate + acetyl-CoA = N-acetyl-L-glutamate + CoA + H(+)</text>
        <dbReference type="Rhea" id="RHEA:24292"/>
        <dbReference type="ChEBI" id="CHEBI:15378"/>
        <dbReference type="ChEBI" id="CHEBI:29985"/>
        <dbReference type="ChEBI" id="CHEBI:44337"/>
        <dbReference type="ChEBI" id="CHEBI:57287"/>
        <dbReference type="ChEBI" id="CHEBI:57288"/>
        <dbReference type="EC" id="2.3.1.1"/>
    </reaction>
</comment>
<evidence type="ECO:0000313" key="10">
    <source>
        <dbReference type="Proteomes" id="UP000267841"/>
    </source>
</evidence>
<keyword evidence="6 8" id="KW-0068">Autocatalytic cleavage</keyword>
<dbReference type="Pfam" id="PF01960">
    <property type="entry name" value="ArgJ"/>
    <property type="match status" value="1"/>
</dbReference>
<dbReference type="UniPathway" id="UPA00068">
    <property type="reaction ID" value="UER00106"/>
</dbReference>
<dbReference type="OrthoDB" id="9804242at2"/>
<evidence type="ECO:0000256" key="2">
    <source>
        <dbReference type="ARBA" id="ARBA00006774"/>
    </source>
</evidence>
<dbReference type="SUPFAM" id="SSF56266">
    <property type="entry name" value="DmpA/ArgJ-like"/>
    <property type="match status" value="1"/>
</dbReference>
<dbReference type="InterPro" id="IPR042195">
    <property type="entry name" value="ArgJ_beta_C"/>
</dbReference>
<reference evidence="9 10" key="1">
    <citation type="submission" date="2018-10" db="EMBL/GenBank/DDBJ databases">
        <title>Genomic Encyclopedia of Archaeal and Bacterial Type Strains, Phase II (KMG-II): from individual species to whole genera.</title>
        <authorList>
            <person name="Goeker M."/>
        </authorList>
    </citation>
    <scope>NUCLEOTIDE SEQUENCE [LARGE SCALE GENOMIC DNA]</scope>
    <source>
        <strain evidence="9 10">DSM 16510</strain>
    </source>
</reference>
<feature type="binding site" evidence="8">
    <location>
        <position position="252"/>
    </location>
    <ligand>
        <name>substrate</name>
    </ligand>
</feature>
<dbReference type="EMBL" id="RCCJ01000001">
    <property type="protein sequence ID" value="RLJ71155.1"/>
    <property type="molecule type" value="Genomic_DNA"/>
</dbReference>
<feature type="binding site" evidence="8">
    <location>
        <position position="163"/>
    </location>
    <ligand>
        <name>substrate</name>
    </ligand>
</feature>
<keyword evidence="5 8" id="KW-0808">Transferase</keyword>
<evidence type="ECO:0000256" key="1">
    <source>
        <dbReference type="ARBA" id="ARBA00004496"/>
    </source>
</evidence>
<comment type="pathway">
    <text evidence="8">Amino-acid biosynthesis; L-arginine biosynthesis; N(2)-acetyl-L-ornithine from L-glutamate: step 1/4.</text>
</comment>
<dbReference type="GO" id="GO:0006526">
    <property type="term" value="P:L-arginine biosynthetic process"/>
    <property type="evidence" value="ECO:0007669"/>
    <property type="project" value="UniProtKB-UniRule"/>
</dbReference>
<feature type="binding site" evidence="8">
    <location>
        <position position="379"/>
    </location>
    <ligand>
        <name>substrate</name>
    </ligand>
</feature>
<comment type="caution">
    <text evidence="9">The sequence shown here is derived from an EMBL/GenBank/DDBJ whole genome shotgun (WGS) entry which is preliminary data.</text>
</comment>
<dbReference type="GO" id="GO:0004358">
    <property type="term" value="F:L-glutamate N-acetyltransferase activity, acting on acetyl-L-ornithine as donor"/>
    <property type="evidence" value="ECO:0007669"/>
    <property type="project" value="UniProtKB-UniRule"/>
</dbReference>
<dbReference type="InterPro" id="IPR002813">
    <property type="entry name" value="Arg_biosynth_ArgJ"/>
</dbReference>
<comment type="subunit">
    <text evidence="3 8">Heterotetramer of two alpha and two beta chains.</text>
</comment>
<feature type="site" description="Involved in the stabilization of negative charge on the oxyanion by the formation of the oxyanion hole" evidence="8">
    <location>
        <position position="104"/>
    </location>
</feature>
<dbReference type="Proteomes" id="UP000267841">
    <property type="component" value="Unassembled WGS sequence"/>
</dbReference>
<evidence type="ECO:0000256" key="8">
    <source>
        <dbReference type="HAMAP-Rule" id="MF_01106"/>
    </source>
</evidence>
<keyword evidence="10" id="KW-1185">Reference proteome</keyword>
<name>A0A497XQA7_9AQUI</name>
<comment type="similarity">
    <text evidence="2 8">Belongs to the ArgJ family.</text>
</comment>
<gene>
    <name evidence="8" type="primary">argJ</name>
    <name evidence="9" type="ORF">BCF55_1453</name>
</gene>
<dbReference type="EC" id="2.3.1.1" evidence="8"/>
<feature type="binding site" evidence="8">
    <location>
        <position position="374"/>
    </location>
    <ligand>
        <name>substrate</name>
    </ligand>
</feature>
<feature type="chain" id="PRO_5023415880" description="Arginine biosynthesis bifunctional protein ArgJ alpha chain" evidence="8">
    <location>
        <begin position="1"/>
        <end position="173"/>
    </location>
</feature>
<keyword evidence="8" id="KW-0055">Arginine biosynthesis</keyword>
<organism evidence="9 10">
    <name type="scientific">Hydrogenivirga caldilitoris</name>
    <dbReference type="NCBI Taxonomy" id="246264"/>
    <lineage>
        <taxon>Bacteria</taxon>
        <taxon>Pseudomonadati</taxon>
        <taxon>Aquificota</taxon>
        <taxon>Aquificia</taxon>
        <taxon>Aquificales</taxon>
        <taxon>Aquificaceae</taxon>
        <taxon>Hydrogenivirga</taxon>
    </lineage>
</organism>
<feature type="chain" id="PRO_5023415881" description="Arginine biosynthesis bifunctional protein ArgJ beta chain" evidence="8">
    <location>
        <begin position="174"/>
        <end position="379"/>
    </location>
</feature>
<feature type="active site" description="Nucleophile" evidence="8">
    <location>
        <position position="174"/>
    </location>
</feature>
<dbReference type="CDD" id="cd02152">
    <property type="entry name" value="OAT"/>
    <property type="match status" value="1"/>
</dbReference>
<comment type="subcellular location">
    <subcellularLocation>
        <location evidence="1 8">Cytoplasm</location>
    </subcellularLocation>
</comment>
<dbReference type="GO" id="GO:0005737">
    <property type="term" value="C:cytoplasm"/>
    <property type="evidence" value="ECO:0007669"/>
    <property type="project" value="UniProtKB-SubCell"/>
</dbReference>
<keyword evidence="7 8" id="KW-0012">Acyltransferase</keyword>
<keyword evidence="8" id="KW-0028">Amino-acid biosynthesis</keyword>
<evidence type="ECO:0000256" key="7">
    <source>
        <dbReference type="ARBA" id="ARBA00023315"/>
    </source>
</evidence>
<dbReference type="Gene3D" id="3.10.20.340">
    <property type="entry name" value="ArgJ beta chain, C-terminal domain"/>
    <property type="match status" value="1"/>
</dbReference>
<dbReference type="RefSeq" id="WP_121012086.1">
    <property type="nucleotide sequence ID" value="NZ_RCCJ01000001.1"/>
</dbReference>
<comment type="catalytic activity">
    <reaction evidence="8">
        <text>N(2)-acetyl-L-ornithine + L-glutamate = N-acetyl-L-glutamate + L-ornithine</text>
        <dbReference type="Rhea" id="RHEA:15349"/>
        <dbReference type="ChEBI" id="CHEBI:29985"/>
        <dbReference type="ChEBI" id="CHEBI:44337"/>
        <dbReference type="ChEBI" id="CHEBI:46911"/>
        <dbReference type="ChEBI" id="CHEBI:57805"/>
        <dbReference type="EC" id="2.3.1.35"/>
    </reaction>
</comment>
<evidence type="ECO:0000313" key="9">
    <source>
        <dbReference type="EMBL" id="RLJ71155.1"/>
    </source>
</evidence>
<dbReference type="PANTHER" id="PTHR23100">
    <property type="entry name" value="ARGININE BIOSYNTHESIS BIFUNCTIONAL PROTEIN ARGJ"/>
    <property type="match status" value="1"/>
</dbReference>
<feature type="site" description="Involved in the stabilization of negative charge on the oxyanion by the formation of the oxyanion hole" evidence="8">
    <location>
        <position position="105"/>
    </location>
</feature>
<dbReference type="HAMAP" id="MF_01106">
    <property type="entry name" value="ArgJ"/>
    <property type="match status" value="1"/>
</dbReference>
<proteinExistence type="inferred from homology"/>
<feature type="binding site" evidence="8">
    <location>
        <position position="174"/>
    </location>
    <ligand>
        <name>substrate</name>
    </ligand>
</feature>
<evidence type="ECO:0000256" key="4">
    <source>
        <dbReference type="ARBA" id="ARBA00022490"/>
    </source>
</evidence>
<dbReference type="NCBIfam" id="TIGR00120">
    <property type="entry name" value="ArgJ"/>
    <property type="match status" value="1"/>
</dbReference>
<sequence>MPDILMGVGKAGLKESGKPDILVVVLPYPCVSSFLFTDNYFKAGSVIYSERVAKRTEKVSALVINSGNANCGTGEEGIMHAELMARQVAQKLDIKHDEVLVFSTGIIGKPLPIDRVLKAIDDACSILEPLDLERASEAISTTDSFPKFDFVKKEQLETFGFAKGAGMIAPSMATMLAFVFTKADVDYETLRQIHRDVNERTFNSITVDGCESTNDSFGLIALGEVQANPEDVKAQVFEVTENLAKKIVEDGEGATKVIKVTVKRATLEMKAREIARAVANSLLVKTAMYGRDPNWGRIAAAAGSTEFPIDPFSMKIYIGGHLLYDGKPHPKAGSMAKRYLEEEKEIEVVIDLNEGRNSWTYYSSDIGYEYVRINAEYHT</sequence>
<evidence type="ECO:0000256" key="6">
    <source>
        <dbReference type="ARBA" id="ARBA00022813"/>
    </source>
</evidence>
<dbReference type="EC" id="2.3.1.35" evidence="8"/>
<dbReference type="FunFam" id="3.10.20.340:FF:000003">
    <property type="entry name" value="Arginine biosynthesis bifunctional protein ArgJ"/>
    <property type="match status" value="1"/>
</dbReference>
<dbReference type="AlphaFoldDB" id="A0A497XQA7"/>
<protein>
    <recommendedName>
        <fullName evidence="8">Arginine biosynthesis bifunctional protein ArgJ</fullName>
    </recommendedName>
    <domain>
        <recommendedName>
            <fullName evidence="8">Glutamate N-acetyltransferase</fullName>
            <ecNumber evidence="8">2.3.1.35</ecNumber>
        </recommendedName>
        <alternativeName>
            <fullName evidence="8">Ornithine acetyltransferase</fullName>
            <shortName evidence="8">OATase</shortName>
        </alternativeName>
        <alternativeName>
            <fullName evidence="8">Ornithine transacetylase</fullName>
        </alternativeName>
    </domain>
    <domain>
        <recommendedName>
            <fullName evidence="8">Amino-acid acetyltransferase</fullName>
            <ecNumber evidence="8">2.3.1.1</ecNumber>
        </recommendedName>
        <alternativeName>
            <fullName evidence="8">N-acetylglutamate synthase</fullName>
            <shortName evidence="8">AGSase</shortName>
        </alternativeName>
    </domain>
    <component>
        <recommendedName>
            <fullName evidence="8">Arginine biosynthesis bifunctional protein ArgJ alpha chain</fullName>
        </recommendedName>
    </component>
    <component>
        <recommendedName>
            <fullName evidence="8">Arginine biosynthesis bifunctional protein ArgJ beta chain</fullName>
        </recommendedName>
    </component>
</protein>
<keyword evidence="8" id="KW-0511">Multifunctional enzyme</keyword>
<comment type="function">
    <text evidence="8">Catalyzes two activities which are involved in the cyclic version of arginine biosynthesis: the synthesis of N-acetylglutamate from glutamate and acetyl-CoA as the acetyl donor, and of ornithine by transacetylation between N(2)-acetylornithine and glutamate.</text>
</comment>
<comment type="pathway">
    <text evidence="8">Amino-acid biosynthesis; L-arginine biosynthesis; L-ornithine and N-acetyl-L-glutamate from L-glutamate and N(2)-acetyl-L-ornithine (cyclic): step 1/1.</text>
</comment>
<keyword evidence="4 8" id="KW-0963">Cytoplasm</keyword>
<dbReference type="PANTHER" id="PTHR23100:SF0">
    <property type="entry name" value="ARGININE BIOSYNTHESIS BIFUNCTIONAL PROTEIN ARGJ, MITOCHONDRIAL"/>
    <property type="match status" value="1"/>
</dbReference>
<dbReference type="GO" id="GO:0006592">
    <property type="term" value="P:ornithine biosynthetic process"/>
    <property type="evidence" value="ECO:0007669"/>
    <property type="project" value="TreeGrafter"/>
</dbReference>
<evidence type="ECO:0000256" key="3">
    <source>
        <dbReference type="ARBA" id="ARBA00011475"/>
    </source>
</evidence>
<evidence type="ECO:0000256" key="5">
    <source>
        <dbReference type="ARBA" id="ARBA00022679"/>
    </source>
</evidence>
<feature type="site" description="Cleavage; by autolysis" evidence="8">
    <location>
        <begin position="173"/>
        <end position="174"/>
    </location>
</feature>
<dbReference type="NCBIfam" id="NF003802">
    <property type="entry name" value="PRK05388.1"/>
    <property type="match status" value="1"/>
</dbReference>
<dbReference type="GO" id="GO:0004042">
    <property type="term" value="F:L-glutamate N-acetyltransferase activity"/>
    <property type="evidence" value="ECO:0007669"/>
    <property type="project" value="UniProtKB-UniRule"/>
</dbReference>
<feature type="binding site" evidence="8">
    <location>
        <position position="141"/>
    </location>
    <ligand>
        <name>substrate</name>
    </ligand>
</feature>
<accession>A0A497XQA7</accession>